<evidence type="ECO:0000313" key="3">
    <source>
        <dbReference type="Proteomes" id="UP001327560"/>
    </source>
</evidence>
<sequence>MVSPWAPIGNVANVTQLVGLDAITIIAMIIDAAENARMHKKNCRAFAEYLELISNLLVPLNISELRMYPETSAPLDRLEDVLRRSHFLVSSCCDRSFPYLLAKGWIIKQHFKKAEVEIE</sequence>
<dbReference type="InterPro" id="IPR036537">
    <property type="entry name" value="Adaptor_Cbl_N_dom_sf"/>
</dbReference>
<dbReference type="InterPro" id="IPR059179">
    <property type="entry name" value="MLKL-like_MCAfunc"/>
</dbReference>
<reference evidence="2 3" key="1">
    <citation type="submission" date="2023-10" db="EMBL/GenBank/DDBJ databases">
        <title>Chromosome-scale genome assembly provides insights into flower coloration mechanisms of Canna indica.</title>
        <authorList>
            <person name="Li C."/>
        </authorList>
    </citation>
    <scope>NUCLEOTIDE SEQUENCE [LARGE SCALE GENOMIC DNA]</scope>
    <source>
        <tissue evidence="2">Flower</tissue>
    </source>
</reference>
<organism evidence="2 3">
    <name type="scientific">Canna indica</name>
    <name type="common">Indian-shot</name>
    <dbReference type="NCBI Taxonomy" id="4628"/>
    <lineage>
        <taxon>Eukaryota</taxon>
        <taxon>Viridiplantae</taxon>
        <taxon>Streptophyta</taxon>
        <taxon>Embryophyta</taxon>
        <taxon>Tracheophyta</taxon>
        <taxon>Spermatophyta</taxon>
        <taxon>Magnoliopsida</taxon>
        <taxon>Liliopsida</taxon>
        <taxon>Zingiberales</taxon>
        <taxon>Cannaceae</taxon>
        <taxon>Canna</taxon>
    </lineage>
</organism>
<dbReference type="PANTHER" id="PTHR46604">
    <property type="entry name" value="PROTEIN MID1-COMPLEMENTING ACTIVITY 1"/>
    <property type="match status" value="1"/>
</dbReference>
<dbReference type="Proteomes" id="UP001327560">
    <property type="component" value="Chromosome 5"/>
</dbReference>
<dbReference type="InterPro" id="IPR045766">
    <property type="entry name" value="MCAfunc"/>
</dbReference>
<dbReference type="PANTHER" id="PTHR46604:SF3">
    <property type="entry name" value="PROTEIN MID1-COMPLEMENTING ACTIVITY 1"/>
    <property type="match status" value="1"/>
</dbReference>
<dbReference type="GO" id="GO:0007166">
    <property type="term" value="P:cell surface receptor signaling pathway"/>
    <property type="evidence" value="ECO:0007669"/>
    <property type="project" value="InterPro"/>
</dbReference>
<protein>
    <recommendedName>
        <fullName evidence="1">MCAfunc domain-containing protein</fullName>
    </recommendedName>
</protein>
<evidence type="ECO:0000313" key="2">
    <source>
        <dbReference type="EMBL" id="WOL07337.1"/>
    </source>
</evidence>
<accession>A0AAQ3KJH0</accession>
<dbReference type="CDD" id="cd21037">
    <property type="entry name" value="MLKL_NTD"/>
    <property type="match status" value="1"/>
</dbReference>
<dbReference type="Gene3D" id="1.20.930.20">
    <property type="entry name" value="Adaptor protein Cbl, N-terminal domain"/>
    <property type="match status" value="1"/>
</dbReference>
<dbReference type="Pfam" id="PF19584">
    <property type="entry name" value="MCAfunc"/>
    <property type="match status" value="1"/>
</dbReference>
<feature type="domain" description="MCAfunc" evidence="1">
    <location>
        <begin position="25"/>
        <end position="118"/>
    </location>
</feature>
<dbReference type="AlphaFoldDB" id="A0AAQ3KJH0"/>
<evidence type="ECO:0000259" key="1">
    <source>
        <dbReference type="Pfam" id="PF19584"/>
    </source>
</evidence>
<gene>
    <name evidence="2" type="ORF">Cni_G16077</name>
</gene>
<dbReference type="EMBL" id="CP136894">
    <property type="protein sequence ID" value="WOL07337.1"/>
    <property type="molecule type" value="Genomic_DNA"/>
</dbReference>
<proteinExistence type="predicted"/>
<name>A0AAQ3KJH0_9LILI</name>
<keyword evidence="3" id="KW-1185">Reference proteome</keyword>